<keyword evidence="4" id="KW-1185">Reference proteome</keyword>
<reference evidence="2" key="1">
    <citation type="submission" date="2021-03" db="EMBL/GenBank/DDBJ databases">
        <authorList>
            <consortium name="Genoscope - CEA"/>
            <person name="William W."/>
        </authorList>
    </citation>
    <scope>NUCLEOTIDE SEQUENCE</scope>
    <source>
        <strain evidence="2">Doubled-haploid Pahang</strain>
    </source>
</reference>
<dbReference type="EnsemblPlants" id="Ma07_t18420.1">
    <property type="protein sequence ID" value="Ma07_p18420.1"/>
    <property type="gene ID" value="Ma07_g18420"/>
</dbReference>
<feature type="transmembrane region" description="Helical" evidence="1">
    <location>
        <begin position="68"/>
        <end position="88"/>
    </location>
</feature>
<evidence type="ECO:0000313" key="4">
    <source>
        <dbReference type="Proteomes" id="UP000012960"/>
    </source>
</evidence>
<dbReference type="PANTHER" id="PTHR13047">
    <property type="entry name" value="PRE-MRNA CLEAVAGE FACTOR IM, 25KD SUBUNIT"/>
    <property type="match status" value="1"/>
</dbReference>
<reference evidence="3" key="2">
    <citation type="submission" date="2021-05" db="UniProtKB">
        <authorList>
            <consortium name="EnsemblPlants"/>
        </authorList>
    </citation>
    <scope>IDENTIFICATION</scope>
    <source>
        <strain evidence="3">subsp. malaccensis</strain>
    </source>
</reference>
<dbReference type="GO" id="GO:0003729">
    <property type="term" value="F:mRNA binding"/>
    <property type="evidence" value="ECO:0007669"/>
    <property type="project" value="InterPro"/>
</dbReference>
<keyword evidence="1" id="KW-0812">Transmembrane</keyword>
<dbReference type="Pfam" id="PF13869">
    <property type="entry name" value="NUDIX_2"/>
    <property type="match status" value="1"/>
</dbReference>
<evidence type="ECO:0000256" key="1">
    <source>
        <dbReference type="SAM" id="Phobius"/>
    </source>
</evidence>
<gene>
    <name evidence="2" type="ORF">GSMUA_36080.1</name>
</gene>
<proteinExistence type="predicted"/>
<dbReference type="Proteomes" id="UP000012960">
    <property type="component" value="Unplaced"/>
</dbReference>
<dbReference type="InterPro" id="IPR016706">
    <property type="entry name" value="Cleav_polyA_spec_factor_su5"/>
</dbReference>
<dbReference type="GO" id="GO:0031124">
    <property type="term" value="P:mRNA 3'-end processing"/>
    <property type="evidence" value="ECO:0007669"/>
    <property type="project" value="InterPro"/>
</dbReference>
<dbReference type="OMA" id="AHIAIYW"/>
<organism evidence="3 4">
    <name type="scientific">Musa acuminata subsp. malaccensis</name>
    <name type="common">Wild banana</name>
    <name type="synonym">Musa malaccensis</name>
    <dbReference type="NCBI Taxonomy" id="214687"/>
    <lineage>
        <taxon>Eukaryota</taxon>
        <taxon>Viridiplantae</taxon>
        <taxon>Streptophyta</taxon>
        <taxon>Embryophyta</taxon>
        <taxon>Tracheophyta</taxon>
        <taxon>Spermatophyta</taxon>
        <taxon>Magnoliopsida</taxon>
        <taxon>Liliopsida</taxon>
        <taxon>Zingiberales</taxon>
        <taxon>Musaceae</taxon>
        <taxon>Musa</taxon>
    </lineage>
</organism>
<keyword evidence="1" id="KW-0472">Membrane</keyword>
<dbReference type="Gene3D" id="3.90.79.10">
    <property type="entry name" value="Nucleoside Triphosphate Pyrophosphohydrolase"/>
    <property type="match status" value="1"/>
</dbReference>
<name>A0A804JX51_MUSAM</name>
<dbReference type="InParanoid" id="A0A804JX51"/>
<keyword evidence="1" id="KW-1133">Transmembrane helix</keyword>
<dbReference type="AlphaFoldDB" id="A0A804JX51"/>
<dbReference type="Gramene" id="Ma07_t18420.1">
    <property type="protein sequence ID" value="Ma07_p18420.1"/>
    <property type="gene ID" value="Ma07_g18420"/>
</dbReference>
<evidence type="ECO:0000313" key="3">
    <source>
        <dbReference type="EnsemblPlants" id="Ma07_p18420.1"/>
    </source>
</evidence>
<accession>A0A804JX51</accession>
<dbReference type="EMBL" id="HG996473">
    <property type="protein sequence ID" value="CAG1857030.1"/>
    <property type="molecule type" value="Genomic_DNA"/>
</dbReference>
<dbReference type="GO" id="GO:0005849">
    <property type="term" value="C:mRNA cleavage factor complex"/>
    <property type="evidence" value="ECO:0007669"/>
    <property type="project" value="InterPro"/>
</dbReference>
<protein>
    <submittedName>
        <fullName evidence="2">(wild Malaysian banana) hypothetical protein</fullName>
    </submittedName>
</protein>
<sequence>MVTSSVVYTYPLSNYTFESKERKMEKDASVLDRLARMKVNYMKQGMRTSVEGILLVKIDTLFRYFSVFWLYFIFSGLCEAHIAIYWTIK</sequence>
<evidence type="ECO:0000313" key="2">
    <source>
        <dbReference type="EMBL" id="CAG1857030.1"/>
    </source>
</evidence>